<dbReference type="AntiFam" id="ANF00266">
    <property type="entry name" value="DNA repeat translations related to WP_020751851.1"/>
</dbReference>
<name>A0AB74I8R0_LACRH</name>
<evidence type="ECO:0000313" key="2">
    <source>
        <dbReference type="EMBL" id="THC77500.1"/>
    </source>
</evidence>
<accession>A0AB74I8R0</accession>
<dbReference type="NCBIfam" id="NF040509">
    <property type="entry name" value="Lacto_palin_RPT"/>
    <property type="match status" value="1"/>
</dbReference>
<organism evidence="2 3">
    <name type="scientific">Lacticaseibacillus rhamnosus</name>
    <name type="common">Lactobacillus rhamnosus</name>
    <dbReference type="NCBI Taxonomy" id="47715"/>
    <lineage>
        <taxon>Bacteria</taxon>
        <taxon>Bacillati</taxon>
        <taxon>Bacillota</taxon>
        <taxon>Bacilli</taxon>
        <taxon>Lactobacillales</taxon>
        <taxon>Lactobacillaceae</taxon>
        <taxon>Lacticaseibacillus</taxon>
    </lineage>
</organism>
<sequence>MFIETRSQSQKPPHKDPDRNGQRPAITLRPAYAPVSNRDCSRSYLVKSS</sequence>
<feature type="non-terminal residue" evidence="2">
    <location>
        <position position="49"/>
    </location>
</feature>
<proteinExistence type="predicted"/>
<feature type="compositionally biased region" description="Polar residues" evidence="1">
    <location>
        <begin position="1"/>
        <end position="11"/>
    </location>
</feature>
<protein>
    <submittedName>
        <fullName evidence="2">Alpha-galactosidase</fullName>
    </submittedName>
</protein>
<dbReference type="Proteomes" id="UP000307517">
    <property type="component" value="Unassembled WGS sequence"/>
</dbReference>
<evidence type="ECO:0000256" key="1">
    <source>
        <dbReference type="SAM" id="MobiDB-lite"/>
    </source>
</evidence>
<dbReference type="EMBL" id="SSHM01000003">
    <property type="protein sequence ID" value="THC77500.1"/>
    <property type="molecule type" value="Genomic_DNA"/>
</dbReference>
<dbReference type="AlphaFoldDB" id="A0AB74I8R0"/>
<gene>
    <name evidence="2" type="ORF">E6L36_14890</name>
</gene>
<comment type="caution">
    <text evidence="2">The sequence shown here is derived from an EMBL/GenBank/DDBJ whole genome shotgun (WGS) entry which is preliminary data.</text>
</comment>
<feature type="region of interest" description="Disordered" evidence="1">
    <location>
        <begin position="1"/>
        <end position="34"/>
    </location>
</feature>
<evidence type="ECO:0000313" key="3">
    <source>
        <dbReference type="Proteomes" id="UP000307517"/>
    </source>
</evidence>
<reference evidence="2 3" key="1">
    <citation type="submission" date="2019-04" db="EMBL/GenBank/DDBJ databases">
        <title>Genome Announcement to Ensure Probiotic Safety of Lactobacillus rhamnosus UBLR-58.</title>
        <authorList>
            <person name="Sulthana A."/>
            <person name="Lakshmi S.G."/>
            <person name="Madempudi R.S."/>
        </authorList>
    </citation>
    <scope>NUCLEOTIDE SEQUENCE [LARGE SCALE GENOMIC DNA]</scope>
    <source>
        <strain evidence="2 3">UBLR-58</strain>
    </source>
</reference>